<gene>
    <name evidence="1" type="ORF">SAMN04489841_3089</name>
</gene>
<accession>A0A1H9LU64</accession>
<organism evidence="1 2">
    <name type="scientific">Natrinema salaciae</name>
    <dbReference type="NCBI Taxonomy" id="1186196"/>
    <lineage>
        <taxon>Archaea</taxon>
        <taxon>Methanobacteriati</taxon>
        <taxon>Methanobacteriota</taxon>
        <taxon>Stenosarchaea group</taxon>
        <taxon>Halobacteria</taxon>
        <taxon>Halobacteriales</taxon>
        <taxon>Natrialbaceae</taxon>
        <taxon>Natrinema</taxon>
    </lineage>
</organism>
<dbReference type="AlphaFoldDB" id="A0A1H9LU64"/>
<protein>
    <submittedName>
        <fullName evidence="1">Uncharacterized protein</fullName>
    </submittedName>
</protein>
<evidence type="ECO:0000313" key="2">
    <source>
        <dbReference type="Proteomes" id="UP000199114"/>
    </source>
</evidence>
<keyword evidence="2" id="KW-1185">Reference proteome</keyword>
<name>A0A1H9LU64_9EURY</name>
<proteinExistence type="predicted"/>
<sequence length="233" mass="26707">MTSRKSAERLVSAIIESYQDTSPLRSEFDCRVFDKQPSSEYTVLSNKMQGTSNLLAPDIEFFGNFPQSIANNIGVWERNHILNNIRDRDSLSISVDAVTEEELFDVLTIVDNPTKVYLPFEKEYMKEYMMDKSGILSENIDVEWLNSDIDDFEKGFVVDSNRIQISQYSQMPPSYAIEIDDIMSEYSDISDDASIFVEFSRPDDPSEIELYFGTVLDENPYFGPRSIGTIEMP</sequence>
<evidence type="ECO:0000313" key="1">
    <source>
        <dbReference type="EMBL" id="SER14976.1"/>
    </source>
</evidence>
<reference evidence="2" key="1">
    <citation type="submission" date="2016-10" db="EMBL/GenBank/DDBJ databases">
        <authorList>
            <person name="Varghese N."/>
            <person name="Submissions S."/>
        </authorList>
    </citation>
    <scope>NUCLEOTIDE SEQUENCE [LARGE SCALE GENOMIC DNA]</scope>
    <source>
        <strain evidence="2">DSM 25055</strain>
    </source>
</reference>
<dbReference type="RefSeq" id="WP_139210911.1">
    <property type="nucleotide sequence ID" value="NZ_FOFD01000004.1"/>
</dbReference>
<dbReference type="Proteomes" id="UP000199114">
    <property type="component" value="Unassembled WGS sequence"/>
</dbReference>
<dbReference type="EMBL" id="FOFD01000004">
    <property type="protein sequence ID" value="SER14976.1"/>
    <property type="molecule type" value="Genomic_DNA"/>
</dbReference>